<accession>A0A246JRK3</accession>
<gene>
    <name evidence="1" type="ORF">CDQ92_12695</name>
</gene>
<reference evidence="1 2" key="1">
    <citation type="journal article" date="2010" name="Int. J. Syst. Evol. Microbiol.">
        <title>Sphingopyxis bauzanensis sp. nov., a psychrophilic bacterium isolated from soil.</title>
        <authorList>
            <person name="Zhang D.C."/>
            <person name="Liu H.C."/>
            <person name="Xin Y.H."/>
            <person name="Zhou Y.G."/>
            <person name="Schinner F."/>
            <person name="Margesin R."/>
        </authorList>
    </citation>
    <scope>NUCLEOTIDE SEQUENCE [LARGE SCALE GENOMIC DNA]</scope>
    <source>
        <strain evidence="1 2">DSM 22271</strain>
    </source>
</reference>
<dbReference type="EMBL" id="NISK01000003">
    <property type="protein sequence ID" value="OWQ95644.1"/>
    <property type="molecule type" value="Genomic_DNA"/>
</dbReference>
<sequence length="59" mass="6780">MLDSSSVFTPVGQLPPQLSQLRWRKHNDVKETRVMYLTLPFFGEELGAPAHNWLNIITV</sequence>
<comment type="caution">
    <text evidence="1">The sequence shown here is derived from an EMBL/GenBank/DDBJ whole genome shotgun (WGS) entry which is preliminary data.</text>
</comment>
<evidence type="ECO:0000313" key="1">
    <source>
        <dbReference type="EMBL" id="OWQ95644.1"/>
    </source>
</evidence>
<protein>
    <submittedName>
        <fullName evidence="1">Uncharacterized protein</fullName>
    </submittedName>
</protein>
<keyword evidence="2" id="KW-1185">Reference proteome</keyword>
<evidence type="ECO:0000313" key="2">
    <source>
        <dbReference type="Proteomes" id="UP000197361"/>
    </source>
</evidence>
<dbReference type="AlphaFoldDB" id="A0A246JRK3"/>
<organism evidence="1 2">
    <name type="scientific">Sphingopyxis bauzanensis</name>
    <dbReference type="NCBI Taxonomy" id="651663"/>
    <lineage>
        <taxon>Bacteria</taxon>
        <taxon>Pseudomonadati</taxon>
        <taxon>Pseudomonadota</taxon>
        <taxon>Alphaproteobacteria</taxon>
        <taxon>Sphingomonadales</taxon>
        <taxon>Sphingomonadaceae</taxon>
        <taxon>Sphingopyxis</taxon>
    </lineage>
</organism>
<proteinExistence type="predicted"/>
<dbReference type="Proteomes" id="UP000197361">
    <property type="component" value="Unassembled WGS sequence"/>
</dbReference>
<name>A0A246JRK3_9SPHN</name>